<evidence type="ECO:0000313" key="1">
    <source>
        <dbReference type="EMBL" id="TQQ85780.1"/>
    </source>
</evidence>
<accession>A0A544QYQ0</accession>
<dbReference type="AlphaFoldDB" id="A0A544QYQ0"/>
<evidence type="ECO:0000313" key="2">
    <source>
        <dbReference type="Proteomes" id="UP000317863"/>
    </source>
</evidence>
<dbReference type="Proteomes" id="UP000317863">
    <property type="component" value="Unassembled WGS sequence"/>
</dbReference>
<dbReference type="Pfam" id="PF12653">
    <property type="entry name" value="DUF3785"/>
    <property type="match status" value="1"/>
</dbReference>
<dbReference type="RefSeq" id="WP_142535005.1">
    <property type="nucleotide sequence ID" value="NZ_SGJB01000001.1"/>
</dbReference>
<dbReference type="OrthoDB" id="1751102at2"/>
<protein>
    <submittedName>
        <fullName evidence="1">DUF3785 domain-containing protein</fullName>
    </submittedName>
</protein>
<organism evidence="1 2">
    <name type="scientific">Peptacetobacter hominis</name>
    <dbReference type="NCBI Taxonomy" id="2743610"/>
    <lineage>
        <taxon>Bacteria</taxon>
        <taxon>Bacillati</taxon>
        <taxon>Bacillota</taxon>
        <taxon>Clostridia</taxon>
        <taxon>Peptostreptococcales</taxon>
        <taxon>Peptostreptococcaceae</taxon>
        <taxon>Peptacetobacter</taxon>
    </lineage>
</organism>
<comment type="caution">
    <text evidence="1">The sequence shown here is derived from an EMBL/GenBank/DDBJ whole genome shotgun (WGS) entry which is preliminary data.</text>
</comment>
<gene>
    <name evidence="1" type="ORF">EXD82_00780</name>
</gene>
<name>A0A544QYQ0_9FIRM</name>
<dbReference type="EMBL" id="SGJB01000001">
    <property type="protein sequence ID" value="TQQ85780.1"/>
    <property type="molecule type" value="Genomic_DNA"/>
</dbReference>
<dbReference type="InterPro" id="IPR024210">
    <property type="entry name" value="DUF3785"/>
</dbReference>
<reference evidence="1 2" key="1">
    <citation type="submission" date="2019-02" db="EMBL/GenBank/DDBJ databases">
        <title>Peptostreptococcaceae bacterium ZHW00191 nov., a new bacterium isolated from the human gut.</title>
        <authorList>
            <person name="Zhou H.-W."/>
            <person name="Chen X.-J."/>
        </authorList>
    </citation>
    <scope>NUCLEOTIDE SEQUENCE [LARGE SCALE GENOMIC DNA]</scope>
    <source>
        <strain evidence="1 2">ZHW00191</strain>
    </source>
</reference>
<sequence>MSKYIFKCDEKEYCIESDKCDELINDEEKPVEGFDVEEAFRLLNESDEIEFMSEYYQEACPACLDGVKEKQKFFKFFEAHYYIFTKNGKYIISDVDKAYKGQSFNKLSAAGKVDDSYIVSFIICANCMDYIIQIENCEV</sequence>
<keyword evidence="2" id="KW-1185">Reference proteome</keyword>
<proteinExistence type="predicted"/>